<reference evidence="2" key="1">
    <citation type="submission" date="2020-08" db="EMBL/GenBank/DDBJ databases">
        <title>Genome public.</title>
        <authorList>
            <person name="Liu C."/>
            <person name="Sun Q."/>
        </authorList>
    </citation>
    <scope>NUCLEOTIDE SEQUENCE</scope>
    <source>
        <strain evidence="2">NSJ-12</strain>
    </source>
</reference>
<feature type="domain" description="Phage-Barnase-EndoU-ColicinE5/D-RelE like nuclease 3" evidence="1">
    <location>
        <begin position="28"/>
        <end position="109"/>
    </location>
</feature>
<dbReference type="EMBL" id="JACRSY010000028">
    <property type="protein sequence ID" value="MBC8580770.1"/>
    <property type="molecule type" value="Genomic_DNA"/>
</dbReference>
<dbReference type="InterPro" id="IPR041301">
    <property type="entry name" value="PBECR3"/>
</dbReference>
<evidence type="ECO:0000313" key="3">
    <source>
        <dbReference type="Proteomes" id="UP000655830"/>
    </source>
</evidence>
<evidence type="ECO:0000259" key="1">
    <source>
        <dbReference type="Pfam" id="PF18812"/>
    </source>
</evidence>
<accession>A0A926ELP6</accession>
<dbReference type="Proteomes" id="UP000655830">
    <property type="component" value="Unassembled WGS sequence"/>
</dbReference>
<organism evidence="2 3">
    <name type="scientific">Zhenhengia yiwuensis</name>
    <dbReference type="NCBI Taxonomy" id="2763666"/>
    <lineage>
        <taxon>Bacteria</taxon>
        <taxon>Bacillati</taxon>
        <taxon>Bacillota</taxon>
        <taxon>Clostridia</taxon>
        <taxon>Lachnospirales</taxon>
        <taxon>Lachnospiraceae</taxon>
        <taxon>Zhenhengia</taxon>
    </lineage>
</organism>
<evidence type="ECO:0000313" key="2">
    <source>
        <dbReference type="EMBL" id="MBC8580770.1"/>
    </source>
</evidence>
<dbReference type="RefSeq" id="WP_249333481.1">
    <property type="nucleotide sequence ID" value="NZ_JACRSY010000028.1"/>
</dbReference>
<keyword evidence="3" id="KW-1185">Reference proteome</keyword>
<proteinExistence type="predicted"/>
<sequence>MRASRQCLRRLHDELREVICPEREIRGIFIDERTKKHIRRRHPYTYKLYFDKLVEVLREPDYIGIDGLATGRFELVKWYKDPLLVALKIDEQYRIFVSSMYIIEPGRIKKRIEYGTLKGIEIHKVEHKKINCV</sequence>
<gene>
    <name evidence="2" type="ORF">H8718_14715</name>
</gene>
<name>A0A926ELP6_9FIRM</name>
<dbReference type="Pfam" id="PF18812">
    <property type="entry name" value="PBECR3"/>
    <property type="match status" value="1"/>
</dbReference>
<comment type="caution">
    <text evidence="2">The sequence shown here is derived from an EMBL/GenBank/DDBJ whole genome shotgun (WGS) entry which is preliminary data.</text>
</comment>
<protein>
    <recommendedName>
        <fullName evidence="1">Phage-Barnase-EndoU-ColicinE5/D-RelE like nuclease 3 domain-containing protein</fullName>
    </recommendedName>
</protein>
<dbReference type="AlphaFoldDB" id="A0A926ELP6"/>